<gene>
    <name evidence="3" type="ORF">WKV53_12955</name>
</gene>
<name>A0ABU9AUJ9_9BACT</name>
<feature type="region of interest" description="Disordered" evidence="1">
    <location>
        <begin position="37"/>
        <end position="63"/>
    </location>
</feature>
<evidence type="ECO:0000313" key="3">
    <source>
        <dbReference type="EMBL" id="MEK7951418.1"/>
    </source>
</evidence>
<protein>
    <submittedName>
        <fullName evidence="3">RICIN domain-containing protein</fullName>
    </submittedName>
</protein>
<evidence type="ECO:0000259" key="2">
    <source>
        <dbReference type="SMART" id="SM00458"/>
    </source>
</evidence>
<dbReference type="InterPro" id="IPR000772">
    <property type="entry name" value="Ricin_B_lectin"/>
</dbReference>
<feature type="domain" description="Ricin B lectin" evidence="2">
    <location>
        <begin position="809"/>
        <end position="950"/>
    </location>
</feature>
<feature type="domain" description="Ricin B lectin" evidence="2">
    <location>
        <begin position="669"/>
        <end position="804"/>
    </location>
</feature>
<sequence length="954" mass="104224">MKKEKATLPAIILALGVVVTASYFGIAHRQAQASRDSLTRTAEATSPAANPAPSGPIISQGAPAKHVPDRELFASTWQSSPRESFAAFATWTRDYLDASPDARTAMRSHGIELAKARRTVMAGLIQTDPREAIANTLPVVVRQQLPQEIQALLEDRISDRGDLFRVMGVANPGDNRVIPTVDQAVIAGKTWQAHRYGDRELTPSLKDISIHGISLDGHLAILDSPVRKMETGETAAETTSECVVTGGTVVAPADPVTEKAPPAEVTTMLVGNHGYELCCPFCSEDFETRMERFERQQMSALQSVNAIAGDASQPRSLSSSGVNGSADYPGKPPYGLTHGTNTMIMMRVDFPDHTGNRFTEAELKGNVDDWGGVDWMVDRFSYGVSQVASPTITPVLRMPHDMAYYNNGPYWGDILNDAANAAIAQGFDPWAASCRVIIHDVVLKDSGAAGWGGGGAIWCNNNVDKRLLIHEYGHVFWLPHANSWQSSDGNPLSAGRWHVEYGDASDPMGNAWGTNPFNDYNAYYKNMLGWLPDTAVVPVTHSGTYRVNQFDGWGDWTKPVVLKITRDNDLDLWLMFRGDGVPQGNYNTGAYIVAGNGERFGDSHVLDFNNTNDGTDNAPLAQGQTWTDPTTGISITTAGRMMTDWPHHMYVKVDFPANYNQGYRALVNGGIYALRNKSFDQVLTSPNLTNGVEPTISAFTGATNQQWIAQRNSDGTYSFKRNGSTDLFLDIAGNGSGNYNEVLQWTWNGGDAQRYDVLNSWDGYLKLRHKGTNSLVTADTAGGNYGDVIQYEDFSGDEEKWEPYLLGINDGNYRLVPRHAPTRIMGLRGRATTAGTRIEQQYWANGNWQRWTTQNLGSGQFRIYPQGQPTLSLTIQGASTTDGAKAVLETYTGASHQKFTFTSTGMGFVRVSPVHAPAMALDVDASSSAAGGDIQQFTYSGGNNQQWRFIDSDL</sequence>
<evidence type="ECO:0000313" key="4">
    <source>
        <dbReference type="Proteomes" id="UP001371305"/>
    </source>
</evidence>
<feature type="compositionally biased region" description="Polar residues" evidence="1">
    <location>
        <begin position="313"/>
        <end position="323"/>
    </location>
</feature>
<dbReference type="PROSITE" id="PS50231">
    <property type="entry name" value="RICIN_B_LECTIN"/>
    <property type="match status" value="1"/>
</dbReference>
<evidence type="ECO:0000256" key="1">
    <source>
        <dbReference type="SAM" id="MobiDB-lite"/>
    </source>
</evidence>
<dbReference type="CDD" id="cd00161">
    <property type="entry name" value="beta-trefoil_Ricin-like"/>
    <property type="match status" value="2"/>
</dbReference>
<proteinExistence type="predicted"/>
<dbReference type="Proteomes" id="UP001371305">
    <property type="component" value="Unassembled WGS sequence"/>
</dbReference>
<reference evidence="3 4" key="1">
    <citation type="submission" date="2024-04" db="EMBL/GenBank/DDBJ databases">
        <title>Luteolibacter sp. isolated from soil.</title>
        <authorList>
            <person name="An J."/>
        </authorList>
    </citation>
    <scope>NUCLEOTIDE SEQUENCE [LARGE SCALE GENOMIC DNA]</scope>
    <source>
        <strain evidence="3 4">Y139</strain>
    </source>
</reference>
<feature type="region of interest" description="Disordered" evidence="1">
    <location>
        <begin position="310"/>
        <end position="333"/>
    </location>
</feature>
<dbReference type="SUPFAM" id="SSF50370">
    <property type="entry name" value="Ricin B-like lectins"/>
    <property type="match status" value="2"/>
</dbReference>
<dbReference type="InterPro" id="IPR035992">
    <property type="entry name" value="Ricin_B-like_lectins"/>
</dbReference>
<comment type="caution">
    <text evidence="3">The sequence shown here is derived from an EMBL/GenBank/DDBJ whole genome shotgun (WGS) entry which is preliminary data.</text>
</comment>
<keyword evidence="4" id="KW-1185">Reference proteome</keyword>
<dbReference type="Pfam" id="PF14200">
    <property type="entry name" value="RicinB_lectin_2"/>
    <property type="match status" value="2"/>
</dbReference>
<accession>A0ABU9AUJ9</accession>
<dbReference type="EMBL" id="JBBUKT010000004">
    <property type="protein sequence ID" value="MEK7951418.1"/>
    <property type="molecule type" value="Genomic_DNA"/>
</dbReference>
<feature type="compositionally biased region" description="Polar residues" evidence="1">
    <location>
        <begin position="37"/>
        <end position="48"/>
    </location>
</feature>
<dbReference type="SMART" id="SM00458">
    <property type="entry name" value="RICIN"/>
    <property type="match status" value="2"/>
</dbReference>
<dbReference type="Gene3D" id="2.80.10.50">
    <property type="match status" value="4"/>
</dbReference>
<dbReference type="RefSeq" id="WP_341405022.1">
    <property type="nucleotide sequence ID" value="NZ_JBBUKT010000004.1"/>
</dbReference>
<organism evidence="3 4">
    <name type="scientific">Luteolibacter soli</name>
    <dbReference type="NCBI Taxonomy" id="3135280"/>
    <lineage>
        <taxon>Bacteria</taxon>
        <taxon>Pseudomonadati</taxon>
        <taxon>Verrucomicrobiota</taxon>
        <taxon>Verrucomicrobiia</taxon>
        <taxon>Verrucomicrobiales</taxon>
        <taxon>Verrucomicrobiaceae</taxon>
        <taxon>Luteolibacter</taxon>
    </lineage>
</organism>